<feature type="region of interest" description="Disordered" evidence="11">
    <location>
        <begin position="1"/>
        <end position="69"/>
    </location>
</feature>
<dbReference type="InterPro" id="IPR006225">
    <property type="entry name" value="PsdUridine_synth_RluC/D"/>
</dbReference>
<keyword evidence="4" id="KW-0507">mRNA processing</keyword>
<dbReference type="GO" id="GO:0009982">
    <property type="term" value="F:pseudouridine synthase activity"/>
    <property type="evidence" value="ECO:0007669"/>
    <property type="project" value="InterPro"/>
</dbReference>
<dbReference type="Pfam" id="PF00849">
    <property type="entry name" value="PseudoU_synth_2"/>
    <property type="match status" value="1"/>
</dbReference>
<evidence type="ECO:0000313" key="13">
    <source>
        <dbReference type="EMBL" id="KAF4102325.1"/>
    </source>
</evidence>
<accession>A0A7J6C6V1</accession>
<gene>
    <name evidence="13" type="ORF">G5714_017125</name>
</gene>
<evidence type="ECO:0000256" key="2">
    <source>
        <dbReference type="ARBA" id="ARBA00010876"/>
    </source>
</evidence>
<comment type="similarity">
    <text evidence="2">Belongs to the pseudouridine synthase RluA family.</text>
</comment>
<dbReference type="PANTHER" id="PTHR21600">
    <property type="entry name" value="MITOCHONDRIAL RNA PSEUDOURIDINE SYNTHASE"/>
    <property type="match status" value="1"/>
</dbReference>
<comment type="caution">
    <text evidence="13">The sequence shown here is derived from an EMBL/GenBank/DDBJ whole genome shotgun (WGS) entry which is preliminary data.</text>
</comment>
<keyword evidence="5" id="KW-0413">Isomerase</keyword>
<dbReference type="NCBIfam" id="TIGR00005">
    <property type="entry name" value="rluA_subfam"/>
    <property type="match status" value="1"/>
</dbReference>
<dbReference type="PROSITE" id="PS50889">
    <property type="entry name" value="S4"/>
    <property type="match status" value="1"/>
</dbReference>
<dbReference type="InterPro" id="IPR006145">
    <property type="entry name" value="PsdUridine_synth_RsuA/RluA"/>
</dbReference>
<evidence type="ECO:0000256" key="9">
    <source>
        <dbReference type="PIRSR" id="PIRSR606225-1"/>
    </source>
</evidence>
<dbReference type="PROSITE" id="PS01129">
    <property type="entry name" value="PSI_RLU"/>
    <property type="match status" value="1"/>
</dbReference>
<evidence type="ECO:0000259" key="12">
    <source>
        <dbReference type="Pfam" id="PF00849"/>
    </source>
</evidence>
<evidence type="ECO:0000256" key="10">
    <source>
        <dbReference type="PROSITE-ProRule" id="PRU00182"/>
    </source>
</evidence>
<feature type="region of interest" description="Disordered" evidence="11">
    <location>
        <begin position="426"/>
        <end position="463"/>
    </location>
</feature>
<evidence type="ECO:0000256" key="7">
    <source>
        <dbReference type="ARBA" id="ARBA00072682"/>
    </source>
</evidence>
<dbReference type="AlphaFoldDB" id="A0A7J6C6V1"/>
<evidence type="ECO:0000256" key="11">
    <source>
        <dbReference type="SAM" id="MobiDB-lite"/>
    </source>
</evidence>
<comment type="catalytic activity">
    <reaction evidence="1">
        <text>a uridine in mRNA = a pseudouridine in mRNA</text>
        <dbReference type="Rhea" id="RHEA:56644"/>
        <dbReference type="Rhea" id="RHEA-COMP:14658"/>
        <dbReference type="Rhea" id="RHEA-COMP:14659"/>
        <dbReference type="ChEBI" id="CHEBI:65314"/>
        <dbReference type="ChEBI" id="CHEBI:65315"/>
    </reaction>
</comment>
<dbReference type="EMBL" id="JAAMOB010000017">
    <property type="protein sequence ID" value="KAF4102325.1"/>
    <property type="molecule type" value="Genomic_DNA"/>
</dbReference>
<dbReference type="InterPro" id="IPR050188">
    <property type="entry name" value="RluA_PseudoU_synthase"/>
</dbReference>
<evidence type="ECO:0000256" key="4">
    <source>
        <dbReference type="ARBA" id="ARBA00022664"/>
    </source>
</evidence>
<keyword evidence="14" id="KW-1185">Reference proteome</keyword>
<comment type="function">
    <text evidence="6">Pseudouridine synthase that catalyzes pseudouridylation of mRNAs.</text>
</comment>
<dbReference type="CDD" id="cd02557">
    <property type="entry name" value="PseudoU_synth_ScRIB2"/>
    <property type="match status" value="1"/>
</dbReference>
<dbReference type="GO" id="GO:0003723">
    <property type="term" value="F:RNA binding"/>
    <property type="evidence" value="ECO:0007669"/>
    <property type="project" value="UniProtKB-KW"/>
</dbReference>
<organism evidence="13 14">
    <name type="scientific">Onychostoma macrolepis</name>
    <dbReference type="NCBI Taxonomy" id="369639"/>
    <lineage>
        <taxon>Eukaryota</taxon>
        <taxon>Metazoa</taxon>
        <taxon>Chordata</taxon>
        <taxon>Craniata</taxon>
        <taxon>Vertebrata</taxon>
        <taxon>Euteleostomi</taxon>
        <taxon>Actinopterygii</taxon>
        <taxon>Neopterygii</taxon>
        <taxon>Teleostei</taxon>
        <taxon>Ostariophysi</taxon>
        <taxon>Cypriniformes</taxon>
        <taxon>Cyprinidae</taxon>
        <taxon>Acrossocheilinae</taxon>
        <taxon>Onychostoma</taxon>
    </lineage>
</organism>
<feature type="compositionally biased region" description="Basic and acidic residues" evidence="11">
    <location>
        <begin position="447"/>
        <end position="462"/>
    </location>
</feature>
<feature type="active site" evidence="9">
    <location>
        <position position="220"/>
    </location>
</feature>
<dbReference type="GO" id="GO:0000455">
    <property type="term" value="P:enzyme-directed rRNA pseudouridine synthesis"/>
    <property type="evidence" value="ECO:0007669"/>
    <property type="project" value="TreeGrafter"/>
</dbReference>
<evidence type="ECO:0000256" key="5">
    <source>
        <dbReference type="ARBA" id="ARBA00023235"/>
    </source>
</evidence>
<dbReference type="InterPro" id="IPR020103">
    <property type="entry name" value="PsdUridine_synth_cat_dom_sf"/>
</dbReference>
<name>A0A7J6C6V1_9TELE</name>
<dbReference type="Proteomes" id="UP000579812">
    <property type="component" value="Unassembled WGS sequence"/>
</dbReference>
<feature type="compositionally biased region" description="Basic residues" evidence="11">
    <location>
        <begin position="38"/>
        <end position="48"/>
    </location>
</feature>
<dbReference type="Gene3D" id="3.30.2350.10">
    <property type="entry name" value="Pseudouridine synthase"/>
    <property type="match status" value="1"/>
</dbReference>
<evidence type="ECO:0000256" key="1">
    <source>
        <dbReference type="ARBA" id="ARBA00001166"/>
    </source>
</evidence>
<dbReference type="FunFam" id="3.30.2350.10:FF:000010">
    <property type="entry name" value="RNA pseudouridine synthase domain-containing 2"/>
    <property type="match status" value="1"/>
</dbReference>
<keyword evidence="3" id="KW-0597">Phosphoprotein</keyword>
<proteinExistence type="inferred from homology"/>
<evidence type="ECO:0000256" key="8">
    <source>
        <dbReference type="ARBA" id="ARBA00080257"/>
    </source>
</evidence>
<dbReference type="GO" id="GO:0006397">
    <property type="term" value="P:mRNA processing"/>
    <property type="evidence" value="ECO:0007669"/>
    <property type="project" value="UniProtKB-KW"/>
</dbReference>
<evidence type="ECO:0000313" key="14">
    <source>
        <dbReference type="Proteomes" id="UP000579812"/>
    </source>
</evidence>
<evidence type="ECO:0000256" key="6">
    <source>
        <dbReference type="ARBA" id="ARBA00057241"/>
    </source>
</evidence>
<feature type="domain" description="Pseudouridine synthase RsuA/RluA-like" evidence="12">
    <location>
        <begin position="178"/>
        <end position="323"/>
    </location>
</feature>
<evidence type="ECO:0000256" key="3">
    <source>
        <dbReference type="ARBA" id="ARBA00022553"/>
    </source>
</evidence>
<dbReference type="InterPro" id="IPR006224">
    <property type="entry name" value="PsdUridine_synth_RluA-like_CS"/>
</dbReference>
<sequence>MDTKDATAEEDGCDADSAVRTNRGKRKNEETGEAAKQGNRKKHKKCGKQLRAGERYVPPPQKRNPGVSFSQEHFAETSYYFEGGLRKVYPYYFDFTTYCKGRWIGKTLLEVFKSEFRAESLDYYNKAVKEGRIKLNETPVDDLNIILKNNDFMRNTVHRHEPPVSGRPLEVLVDDGEVVVVDKPASLPVHPCGRYRHNTVIFVLGKEKGLTGLHTVHRLDRLTSGVLLFARTLEVSKKLDAMVRERQLEKEYVCRVEGEFPESEVVCEEPILVVSFRVGLCRVDPKGKESRTVFQRLSYNGRSSVVRCLPLTGRTHQIRVHLQFLGFPILSDPIYGSSAWGPNRAKGGLVGMSDEELLEALIEEHRSKESLHLLDLPHEEVSGKQGRKTECIDGAQGHSDQIIAPESSGVACDDISCKLTQEKVKAEGSQELHKSTSSAEIEGELNGAHKEKDSVSDEDSRTAKSNAFVRDNLCGECKIVRPDPTEKDFIMYLHAVRYKGPDFEYSTQMPDWAKEDWLQD</sequence>
<dbReference type="PANTHER" id="PTHR21600:SF40">
    <property type="entry name" value="PSEUDOURIDYLATE SYNTHASE RPUSD2"/>
    <property type="match status" value="1"/>
</dbReference>
<keyword evidence="10" id="KW-0694">RNA-binding</keyword>
<dbReference type="SUPFAM" id="SSF55120">
    <property type="entry name" value="Pseudouridine synthase"/>
    <property type="match status" value="1"/>
</dbReference>
<reference evidence="13 14" key="1">
    <citation type="submission" date="2020-04" db="EMBL/GenBank/DDBJ databases">
        <title>Chromosome-level genome assembly of a cyprinid fish Onychostoma macrolepis by integration of Nanopore Sequencing, Bionano and Hi-C technology.</title>
        <authorList>
            <person name="Wang D."/>
        </authorList>
    </citation>
    <scope>NUCLEOTIDE SEQUENCE [LARGE SCALE GENOMIC DNA]</scope>
    <source>
        <strain evidence="13">SWU-2019</strain>
        <tissue evidence="13">Muscle</tissue>
    </source>
</reference>
<protein>
    <recommendedName>
        <fullName evidence="7">Pseudouridylate synthase RPUSD2</fullName>
    </recommendedName>
    <alternativeName>
        <fullName evidence="8">RNA pseudouridylate synthase domain-containing protein 2</fullName>
    </alternativeName>
</protein>